<keyword evidence="3" id="KW-1185">Reference proteome</keyword>
<organism evidence="2 3">
    <name type="scientific">Anaerorhabdus furcosa</name>
    <dbReference type="NCBI Taxonomy" id="118967"/>
    <lineage>
        <taxon>Bacteria</taxon>
        <taxon>Bacillati</taxon>
        <taxon>Bacillota</taxon>
        <taxon>Erysipelotrichia</taxon>
        <taxon>Erysipelotrichales</taxon>
        <taxon>Erysipelotrichaceae</taxon>
        <taxon>Anaerorhabdus</taxon>
    </lineage>
</organism>
<dbReference type="Pfam" id="PF12873">
    <property type="entry name" value="DUF3825"/>
    <property type="match status" value="1"/>
</dbReference>
<accession>A0A1T4LYQ1</accession>
<gene>
    <name evidence="2" type="ORF">SAMN02745191_1109</name>
</gene>
<dbReference type="AlphaFoldDB" id="A0A1T4LYQ1"/>
<dbReference type="EMBL" id="FUWY01000002">
    <property type="protein sequence ID" value="SJZ59787.1"/>
    <property type="molecule type" value="Genomic_DNA"/>
</dbReference>
<dbReference type="Proteomes" id="UP000243297">
    <property type="component" value="Unassembled WGS sequence"/>
</dbReference>
<feature type="domain" description="DUF3825" evidence="1">
    <location>
        <begin position="35"/>
        <end position="262"/>
    </location>
</feature>
<evidence type="ECO:0000313" key="3">
    <source>
        <dbReference type="Proteomes" id="UP000243297"/>
    </source>
</evidence>
<dbReference type="InterPro" id="IPR024437">
    <property type="entry name" value="DUF3825"/>
</dbReference>
<reference evidence="3" key="1">
    <citation type="submission" date="2017-02" db="EMBL/GenBank/DDBJ databases">
        <authorList>
            <person name="Varghese N."/>
            <person name="Submissions S."/>
        </authorList>
    </citation>
    <scope>NUCLEOTIDE SEQUENCE [LARGE SCALE GENOMIC DNA]</scope>
    <source>
        <strain evidence="3">ATCC 25662</strain>
    </source>
</reference>
<proteinExistence type="predicted"/>
<dbReference type="OrthoDB" id="5493836at2"/>
<dbReference type="STRING" id="118967.SAMN02745191_1109"/>
<evidence type="ECO:0000313" key="2">
    <source>
        <dbReference type="EMBL" id="SJZ59787.1"/>
    </source>
</evidence>
<sequence>MKITDGITVTENTPLLRQVAFLGTREQYNGKLAHLAQLAEKETWQTKDSTFQNDILFQYILHTFDRLVDEDKIIFTEDGKFASFNTGLMSESGEDIVCMLNENTNQTSTQKWYLYGFHLVSDRYFLNFFNTIPLVADYFASDPNKMYFNPSYEIRVDTNHIFSDNIERFPKEITEKGFSYFITLFNGAFHVIKKKIMRNYRIVVPQYFNKQITYLLPIDLDGFKCALAIELLSNHQYRANTILTLDMAYSNARLLMKPEADWLDLNSIEISSESEDALNDALEIEKEA</sequence>
<name>A0A1T4LYQ1_9FIRM</name>
<protein>
    <recommendedName>
        <fullName evidence="1">DUF3825 domain-containing protein</fullName>
    </recommendedName>
</protein>
<evidence type="ECO:0000259" key="1">
    <source>
        <dbReference type="Pfam" id="PF12873"/>
    </source>
</evidence>
<dbReference type="RefSeq" id="WP_078711521.1">
    <property type="nucleotide sequence ID" value="NZ_FUWY01000002.1"/>
</dbReference>